<sequence length="299" mass="32691">MDFTALEIFLVVAEQSSVTRTAAIIGRAPSNITNRVRALEDELGVALFSRDGKKMTLTREGRVFRSYARRLTTLAKDARNAVISAGPAEVLRVGTMESTAASRLPSVLQEFGQTYPAISLRLTIGATDELTRGVLSEEIDCALIARVPADLSDTASASSERQFDLLQANSVFAEDLLLVLPPTSRNVRTAADIQSDVLVALEPGCTYRRVAEHWIRQARQIRTVEVASYHAILANVVAGHAVGVVPRSVLEMMHWPSDIKTHTLGEVETLLIRRKDNQSPAFGFFHEALVANRASVVSR</sequence>
<comment type="caution">
    <text evidence="6">The sequence shown here is derived from an EMBL/GenBank/DDBJ whole genome shotgun (WGS) entry which is preliminary data.</text>
</comment>
<dbReference type="Gene3D" id="3.40.190.290">
    <property type="match status" value="1"/>
</dbReference>
<dbReference type="SUPFAM" id="SSF46785">
    <property type="entry name" value="Winged helix' DNA-binding domain"/>
    <property type="match status" value="1"/>
</dbReference>
<dbReference type="InterPro" id="IPR000847">
    <property type="entry name" value="LysR_HTH_N"/>
</dbReference>
<evidence type="ECO:0000313" key="6">
    <source>
        <dbReference type="EMBL" id="NEI71922.1"/>
    </source>
</evidence>
<comment type="similarity">
    <text evidence="1">Belongs to the LysR transcriptional regulatory family.</text>
</comment>
<evidence type="ECO:0000256" key="3">
    <source>
        <dbReference type="ARBA" id="ARBA00023125"/>
    </source>
</evidence>
<dbReference type="Pfam" id="PF00126">
    <property type="entry name" value="HTH_1"/>
    <property type="match status" value="1"/>
</dbReference>
<dbReference type="Proteomes" id="UP000483035">
    <property type="component" value="Unassembled WGS sequence"/>
</dbReference>
<accession>A0A6L9UCE1</accession>
<dbReference type="InterPro" id="IPR005119">
    <property type="entry name" value="LysR_subst-bd"/>
</dbReference>
<dbReference type="PANTHER" id="PTHR30126:SF40">
    <property type="entry name" value="HTH-TYPE TRANSCRIPTIONAL REGULATOR GLTR"/>
    <property type="match status" value="1"/>
</dbReference>
<keyword evidence="4" id="KW-0804">Transcription</keyword>
<dbReference type="PANTHER" id="PTHR30126">
    <property type="entry name" value="HTH-TYPE TRANSCRIPTIONAL REGULATOR"/>
    <property type="match status" value="1"/>
</dbReference>
<evidence type="ECO:0000256" key="4">
    <source>
        <dbReference type="ARBA" id="ARBA00023163"/>
    </source>
</evidence>
<proteinExistence type="inferred from homology"/>
<dbReference type="InterPro" id="IPR036390">
    <property type="entry name" value="WH_DNA-bd_sf"/>
</dbReference>
<reference evidence="6 7" key="1">
    <citation type="submission" date="2019-12" db="EMBL/GenBank/DDBJ databases">
        <title>Rhizobium genotypes associated with high levels of biological nitrogen fixation by grain legumes in a temperate-maritime cropping system.</title>
        <authorList>
            <person name="Maluk M."/>
            <person name="Francesc Ferrando Molina F."/>
            <person name="Lopez Del Egido L."/>
            <person name="Lafos M."/>
            <person name="Langarica-Fuentes A."/>
            <person name="Gebre Yohannes G."/>
            <person name="Young M.W."/>
            <person name="Martin P."/>
            <person name="Gantlett R."/>
            <person name="Kenicer G."/>
            <person name="Hawes C."/>
            <person name="Begg G.S."/>
            <person name="Quilliam R.S."/>
            <person name="Squire G.R."/>
            <person name="Poole P.S."/>
            <person name="Young P.W."/>
            <person name="Iannetta P.M."/>
            <person name="James E.K."/>
        </authorList>
    </citation>
    <scope>NUCLEOTIDE SEQUENCE [LARGE SCALE GENOMIC DNA]</scope>
    <source>
        <strain evidence="6 7">JHI1118</strain>
    </source>
</reference>
<evidence type="ECO:0000256" key="1">
    <source>
        <dbReference type="ARBA" id="ARBA00009437"/>
    </source>
</evidence>
<gene>
    <name evidence="6" type="ORF">GR212_20260</name>
</gene>
<dbReference type="Pfam" id="PF03466">
    <property type="entry name" value="LysR_substrate"/>
    <property type="match status" value="1"/>
</dbReference>
<dbReference type="GO" id="GO:0000976">
    <property type="term" value="F:transcription cis-regulatory region binding"/>
    <property type="evidence" value="ECO:0007669"/>
    <property type="project" value="TreeGrafter"/>
</dbReference>
<dbReference type="InterPro" id="IPR036388">
    <property type="entry name" value="WH-like_DNA-bd_sf"/>
</dbReference>
<dbReference type="PROSITE" id="PS50931">
    <property type="entry name" value="HTH_LYSR"/>
    <property type="match status" value="1"/>
</dbReference>
<evidence type="ECO:0000256" key="2">
    <source>
        <dbReference type="ARBA" id="ARBA00023015"/>
    </source>
</evidence>
<name>A0A6L9UCE1_9HYPH</name>
<dbReference type="RefSeq" id="WP_163988716.1">
    <property type="nucleotide sequence ID" value="NZ_WUEY01000009.1"/>
</dbReference>
<organism evidence="6 7">
    <name type="scientific">Rhizobium lusitanum</name>
    <dbReference type="NCBI Taxonomy" id="293958"/>
    <lineage>
        <taxon>Bacteria</taxon>
        <taxon>Pseudomonadati</taxon>
        <taxon>Pseudomonadota</taxon>
        <taxon>Alphaproteobacteria</taxon>
        <taxon>Hyphomicrobiales</taxon>
        <taxon>Rhizobiaceae</taxon>
        <taxon>Rhizobium/Agrobacterium group</taxon>
        <taxon>Rhizobium</taxon>
    </lineage>
</organism>
<evidence type="ECO:0000313" key="7">
    <source>
        <dbReference type="Proteomes" id="UP000483035"/>
    </source>
</evidence>
<dbReference type="AlphaFoldDB" id="A0A6L9UCE1"/>
<dbReference type="Gene3D" id="1.10.10.10">
    <property type="entry name" value="Winged helix-like DNA-binding domain superfamily/Winged helix DNA-binding domain"/>
    <property type="match status" value="1"/>
</dbReference>
<dbReference type="GO" id="GO:0003700">
    <property type="term" value="F:DNA-binding transcription factor activity"/>
    <property type="evidence" value="ECO:0007669"/>
    <property type="project" value="InterPro"/>
</dbReference>
<dbReference type="SUPFAM" id="SSF53850">
    <property type="entry name" value="Periplasmic binding protein-like II"/>
    <property type="match status" value="1"/>
</dbReference>
<dbReference type="EMBL" id="WUEY01000009">
    <property type="protein sequence ID" value="NEI71922.1"/>
    <property type="molecule type" value="Genomic_DNA"/>
</dbReference>
<protein>
    <submittedName>
        <fullName evidence="6">LysR family transcriptional regulator</fullName>
    </submittedName>
</protein>
<evidence type="ECO:0000259" key="5">
    <source>
        <dbReference type="PROSITE" id="PS50931"/>
    </source>
</evidence>
<keyword evidence="2" id="KW-0805">Transcription regulation</keyword>
<feature type="domain" description="HTH lysR-type" evidence="5">
    <location>
        <begin position="1"/>
        <end position="58"/>
    </location>
</feature>
<keyword evidence="3" id="KW-0238">DNA-binding</keyword>